<feature type="disulfide bond" evidence="1">
    <location>
        <begin position="35"/>
        <end position="45"/>
    </location>
</feature>
<dbReference type="PROSITE" id="PS50026">
    <property type="entry name" value="EGF_3"/>
    <property type="match status" value="1"/>
</dbReference>
<feature type="domain" description="EGF-like" evidence="2">
    <location>
        <begin position="31"/>
        <end position="70"/>
    </location>
</feature>
<keyword evidence="1" id="KW-1015">Disulfide bond</keyword>
<comment type="caution">
    <text evidence="1">Lacks conserved residue(s) required for the propagation of feature annotation.</text>
</comment>
<name>A0A7S2II06_9EUKA</name>
<sequence>MRARGTTALHATQAQGTRQTYMQTASIAKASIELCPNSCSNHGQCYNFAAQPHFPAICLCYEYYEGPDCGTRKINPFKIKTRDRPHWPELMDADKQKAETQRWAMRAGVSCGGVLHAARCDLCGDPSKDLQEMCGGECLFAEGKCILNTGFGDVVKRRPPTHLTGRGRMAQGRGRLAKGIGRLPGKERGAPVAHGLEEVTSMWGDTVQAWRSRQCKRLFMPLRPSAVPGLKFDRTRGIYGPPAGGVAGETPVRVRRLQTVEDTWPLERLVLPAQQERPLESALGALGAALEALDLALEFAQ</sequence>
<feature type="disulfide bond" evidence="1">
    <location>
        <begin position="60"/>
        <end position="69"/>
    </location>
</feature>
<dbReference type="InterPro" id="IPR000742">
    <property type="entry name" value="EGF"/>
</dbReference>
<evidence type="ECO:0000259" key="2">
    <source>
        <dbReference type="PROSITE" id="PS50026"/>
    </source>
</evidence>
<protein>
    <recommendedName>
        <fullName evidence="2">EGF-like domain-containing protein</fullName>
    </recommendedName>
</protein>
<proteinExistence type="predicted"/>
<keyword evidence="1" id="KW-0245">EGF-like domain</keyword>
<gene>
    <name evidence="3" type="ORF">CBRE1094_LOCUS34177</name>
</gene>
<reference evidence="3" key="1">
    <citation type="submission" date="2021-01" db="EMBL/GenBank/DDBJ databases">
        <authorList>
            <person name="Corre E."/>
            <person name="Pelletier E."/>
            <person name="Niang G."/>
            <person name="Scheremetjew M."/>
            <person name="Finn R."/>
            <person name="Kale V."/>
            <person name="Holt S."/>
            <person name="Cochrane G."/>
            <person name="Meng A."/>
            <person name="Brown T."/>
            <person name="Cohen L."/>
        </authorList>
    </citation>
    <scope>NUCLEOTIDE SEQUENCE</scope>
    <source>
        <strain evidence="3">UTEX LB 985</strain>
    </source>
</reference>
<organism evidence="3">
    <name type="scientific">Haptolina brevifila</name>
    <dbReference type="NCBI Taxonomy" id="156173"/>
    <lineage>
        <taxon>Eukaryota</taxon>
        <taxon>Haptista</taxon>
        <taxon>Haptophyta</taxon>
        <taxon>Prymnesiophyceae</taxon>
        <taxon>Prymnesiales</taxon>
        <taxon>Prymnesiaceae</taxon>
        <taxon>Haptolina</taxon>
    </lineage>
</organism>
<dbReference type="PROSITE" id="PS00022">
    <property type="entry name" value="EGF_1"/>
    <property type="match status" value="1"/>
</dbReference>
<evidence type="ECO:0000313" key="3">
    <source>
        <dbReference type="EMBL" id="CAD9519985.1"/>
    </source>
</evidence>
<dbReference type="EMBL" id="HBGU01062694">
    <property type="protein sequence ID" value="CAD9519985.1"/>
    <property type="molecule type" value="Transcribed_RNA"/>
</dbReference>
<dbReference type="AlphaFoldDB" id="A0A7S2II06"/>
<accession>A0A7S2II06</accession>
<dbReference type="Gene3D" id="2.60.120.260">
    <property type="entry name" value="Galactose-binding domain-like"/>
    <property type="match status" value="1"/>
</dbReference>
<dbReference type="SUPFAM" id="SSF57196">
    <property type="entry name" value="EGF/Laminin"/>
    <property type="match status" value="1"/>
</dbReference>
<evidence type="ECO:0000256" key="1">
    <source>
        <dbReference type="PROSITE-ProRule" id="PRU00076"/>
    </source>
</evidence>